<dbReference type="InterPro" id="IPR027417">
    <property type="entry name" value="P-loop_NTPase"/>
</dbReference>
<protein>
    <submittedName>
        <fullName evidence="2">AAA family ATPase</fullName>
    </submittedName>
</protein>
<evidence type="ECO:0000313" key="2">
    <source>
        <dbReference type="EMBL" id="QPH89156.1"/>
    </source>
</evidence>
<dbReference type="Gene3D" id="3.40.50.300">
    <property type="entry name" value="P-loop containing nucleotide triphosphate hydrolases"/>
    <property type="match status" value="1"/>
</dbReference>
<dbReference type="Proteomes" id="UP000594508">
    <property type="component" value="Chromosome"/>
</dbReference>
<dbReference type="RefSeq" id="WP_103558204.1">
    <property type="nucleotide sequence ID" value="NZ_CP060707.1"/>
</dbReference>
<dbReference type="InterPro" id="IPR026866">
    <property type="entry name" value="CR006_AAA"/>
</dbReference>
<dbReference type="EMBL" id="CP060707">
    <property type="protein sequence ID" value="QPH89156.1"/>
    <property type="molecule type" value="Genomic_DNA"/>
</dbReference>
<gene>
    <name evidence="2" type="ORF">CVT00_05645</name>
</gene>
<accession>A0A7S9RCF1</accession>
<evidence type="ECO:0000313" key="3">
    <source>
        <dbReference type="Proteomes" id="UP000594508"/>
    </source>
</evidence>
<sequence length="373" mass="44083">MTTLNEVANELKKWNKKTQLIYAFNGTGKTRLSVEFKNLIDPKRDENDDFNQKKIVYYNAFTQDLFYWDNDIENDIEPKLKIQPNVFTDWIFKVHGLSGEVIDIFQLYVNKKLEPKFNEDFSEVLFHFVSDNTPNDNVKISKGEESIFIWSIFYVLMKQIISELNITESDSRSTHEFDNLEYIFIDDPVSSLDENNLIEMAVNLARRIKESESDLKFIITTHSPLFYNVLHNSFKTDTTARRLILKKTEDGNYDLKDQKNDSPFAYHLYLKSEIERAIENNQIKKYHFNFLRNILEKTSTFLGYEKWADLLPNTSGGDSKPYETRLINISSHSKHSAEEYSEPTDNDKRVLKFLMQEINTMYHFQDNKLKRTK</sequence>
<feature type="domain" description="Protein CR006 P-loop" evidence="1">
    <location>
        <begin position="117"/>
        <end position="340"/>
    </location>
</feature>
<reference evidence="2 3" key="1">
    <citation type="journal article" date="2018" name="Emerg. Microbes Infect.">
        <title>Genomic analysis of oral Campylobacter concisus strains identified a potential bacterial molecular marker associated with active Crohn's disease.</title>
        <authorList>
            <person name="Liu F."/>
            <person name="Ma R."/>
            <person name="Tay C.Y.A."/>
            <person name="Octavia S."/>
            <person name="Lan R."/>
            <person name="Chung H.K.L."/>
            <person name="Riordan S.M."/>
            <person name="Grimm M.C."/>
            <person name="Leong R.W."/>
            <person name="Tanaka M.M."/>
            <person name="Connor S."/>
            <person name="Zhang L."/>
        </authorList>
    </citation>
    <scope>NUCLEOTIDE SEQUENCE [LARGE SCALE GENOMIC DNA]</scope>
    <source>
        <strain evidence="2 3">P1CDO2</strain>
    </source>
</reference>
<name>A0A7S9RCF1_9BACT</name>
<dbReference type="SUPFAM" id="SSF52540">
    <property type="entry name" value="P-loop containing nucleoside triphosphate hydrolases"/>
    <property type="match status" value="1"/>
</dbReference>
<organism evidence="2 3">
    <name type="scientific">Campylobacter concisus</name>
    <dbReference type="NCBI Taxonomy" id="199"/>
    <lineage>
        <taxon>Bacteria</taxon>
        <taxon>Pseudomonadati</taxon>
        <taxon>Campylobacterota</taxon>
        <taxon>Epsilonproteobacteria</taxon>
        <taxon>Campylobacterales</taxon>
        <taxon>Campylobacteraceae</taxon>
        <taxon>Campylobacter</taxon>
    </lineage>
</organism>
<proteinExistence type="predicted"/>
<dbReference type="AlphaFoldDB" id="A0A7S9RCF1"/>
<dbReference type="Pfam" id="PF13166">
    <property type="entry name" value="AAA_13"/>
    <property type="match status" value="1"/>
</dbReference>
<evidence type="ECO:0000259" key="1">
    <source>
        <dbReference type="Pfam" id="PF13166"/>
    </source>
</evidence>